<evidence type="ECO:0000313" key="2">
    <source>
        <dbReference type="Proteomes" id="UP000316727"/>
    </source>
</evidence>
<accession>A0A501W6I3</accession>
<dbReference type="Gene3D" id="2.160.20.120">
    <property type="match status" value="1"/>
</dbReference>
<dbReference type="Proteomes" id="UP000316727">
    <property type="component" value="Unassembled WGS sequence"/>
</dbReference>
<reference evidence="1 2" key="1">
    <citation type="submission" date="2019-06" db="EMBL/GenBank/DDBJ databases">
        <title>A novel bacterium of genus Pontibacter, isolated from marine sediment.</title>
        <authorList>
            <person name="Huang H."/>
            <person name="Mo K."/>
            <person name="Hu Y."/>
        </authorList>
    </citation>
    <scope>NUCLEOTIDE SEQUENCE [LARGE SCALE GENOMIC DNA]</scope>
    <source>
        <strain evidence="1 2">HB172049</strain>
    </source>
</reference>
<comment type="caution">
    <text evidence="1">The sequence shown here is derived from an EMBL/GenBank/DDBJ whole genome shotgun (WGS) entry which is preliminary data.</text>
</comment>
<proteinExistence type="predicted"/>
<dbReference type="AlphaFoldDB" id="A0A501W6I3"/>
<sequence length="245" mass="26255">MKTSNKLLLAAVLVLLASLAVYNVALTAEYKKGGFKNPFAGYEARGLKDFQEVSVNVGNSMSVEIVPGDFEVRVLDKVADYVKAEVRGEELVLEVAYPEEYSMPSAGPHVIISCPDLTTLKTNAVYTAGGKKIEEKAYKEWSMVHNAVTLKEMELDSLTILQDNGSAVILQGNKIGHLQATAGISSGSSPKLTVANGNTIQSAQLDIRSGSELVLDNVSIPNLTYSFSDSAKTVLSGASLRVLRQ</sequence>
<evidence type="ECO:0000313" key="1">
    <source>
        <dbReference type="EMBL" id="TPE44245.1"/>
    </source>
</evidence>
<dbReference type="OrthoDB" id="850138at2"/>
<dbReference type="EMBL" id="VFRQ01000004">
    <property type="protein sequence ID" value="TPE44245.1"/>
    <property type="molecule type" value="Genomic_DNA"/>
</dbReference>
<keyword evidence="2" id="KW-1185">Reference proteome</keyword>
<dbReference type="RefSeq" id="WP_140621138.1">
    <property type="nucleotide sequence ID" value="NZ_VFRQ01000004.1"/>
</dbReference>
<name>A0A501W6I3_9BACT</name>
<organism evidence="1 2">
    <name type="scientific">Pontibacter mangrovi</name>
    <dbReference type="NCBI Taxonomy" id="2589816"/>
    <lineage>
        <taxon>Bacteria</taxon>
        <taxon>Pseudomonadati</taxon>
        <taxon>Bacteroidota</taxon>
        <taxon>Cytophagia</taxon>
        <taxon>Cytophagales</taxon>
        <taxon>Hymenobacteraceae</taxon>
        <taxon>Pontibacter</taxon>
    </lineage>
</organism>
<gene>
    <name evidence="1" type="ORF">FJM65_08775</name>
</gene>
<protein>
    <submittedName>
        <fullName evidence="1">Uncharacterized protein</fullName>
    </submittedName>
</protein>